<accession>A0A382CHQ8</accession>
<protein>
    <recommendedName>
        <fullName evidence="2">SnoaL-like domain-containing protein</fullName>
    </recommendedName>
</protein>
<proteinExistence type="predicted"/>
<name>A0A382CHQ8_9ZZZZ</name>
<sequence>MSDFQKNKVLVLNFFEELDMAHENGINQVLGKYTNEDYLFRGMHPFYELYGSDAVADVFWKPLRRAITPIQRRQDIFIAGVNDVDSDTEWVCSMGHLMGLFDNDWLGIKANRKMVFLRYAEFNRIAKGRIAETALFCDIISVIKQAGLSPLPLQTGAEFITPGPLTHDGLLFDKKDPKETQKTMELVNQMCKDLTTSDMESSIDELKKTWKEDMIWFGPSGIGATYTTGRYQEQHQGPFKEGLDNLKFHGHVCRIAEDKFAGWFGWPNLTMKPSGDFMGLPKTEKTVEMRVVDIYRRDGEKLAENWIFIDLLYFLMQQGVDVLGRTKKFNN</sequence>
<dbReference type="GO" id="GO:0030638">
    <property type="term" value="P:polyketide metabolic process"/>
    <property type="evidence" value="ECO:0007669"/>
    <property type="project" value="InterPro"/>
</dbReference>
<dbReference type="SUPFAM" id="SSF54427">
    <property type="entry name" value="NTF2-like"/>
    <property type="match status" value="2"/>
</dbReference>
<dbReference type="InterPro" id="IPR009959">
    <property type="entry name" value="Cyclase_SnoaL-like"/>
</dbReference>
<dbReference type="Pfam" id="PF07366">
    <property type="entry name" value="SnoaL"/>
    <property type="match status" value="1"/>
</dbReference>
<evidence type="ECO:0000313" key="1">
    <source>
        <dbReference type="EMBL" id="SVB25590.1"/>
    </source>
</evidence>
<dbReference type="PANTHER" id="PTHR38436">
    <property type="entry name" value="POLYKETIDE CYCLASE SNOAL-LIKE DOMAIN"/>
    <property type="match status" value="1"/>
</dbReference>
<gene>
    <name evidence="1" type="ORF">METZ01_LOCUS178444</name>
</gene>
<dbReference type="EMBL" id="UINC01034557">
    <property type="protein sequence ID" value="SVB25590.1"/>
    <property type="molecule type" value="Genomic_DNA"/>
</dbReference>
<dbReference type="Gene3D" id="3.10.450.50">
    <property type="match status" value="2"/>
</dbReference>
<dbReference type="PANTHER" id="PTHR38436:SF1">
    <property type="entry name" value="ESTER CYCLASE"/>
    <property type="match status" value="1"/>
</dbReference>
<evidence type="ECO:0008006" key="2">
    <source>
        <dbReference type="Google" id="ProtNLM"/>
    </source>
</evidence>
<organism evidence="1">
    <name type="scientific">marine metagenome</name>
    <dbReference type="NCBI Taxonomy" id="408172"/>
    <lineage>
        <taxon>unclassified sequences</taxon>
        <taxon>metagenomes</taxon>
        <taxon>ecological metagenomes</taxon>
    </lineage>
</organism>
<dbReference type="AlphaFoldDB" id="A0A382CHQ8"/>
<dbReference type="InterPro" id="IPR032710">
    <property type="entry name" value="NTF2-like_dom_sf"/>
</dbReference>
<reference evidence="1" key="1">
    <citation type="submission" date="2018-05" db="EMBL/GenBank/DDBJ databases">
        <authorList>
            <person name="Lanie J.A."/>
            <person name="Ng W.-L."/>
            <person name="Kazmierczak K.M."/>
            <person name="Andrzejewski T.M."/>
            <person name="Davidsen T.M."/>
            <person name="Wayne K.J."/>
            <person name="Tettelin H."/>
            <person name="Glass J.I."/>
            <person name="Rusch D."/>
            <person name="Podicherti R."/>
            <person name="Tsui H.-C.T."/>
            <person name="Winkler M.E."/>
        </authorList>
    </citation>
    <scope>NUCLEOTIDE SEQUENCE</scope>
</reference>